<gene>
    <name evidence="5" type="ORF">HNQ59_001682</name>
</gene>
<protein>
    <submittedName>
        <fullName evidence="5">Uncharacterized protein YcfJ</fullName>
    </submittedName>
</protein>
<comment type="subcellular location">
    <subcellularLocation>
        <location evidence="1">Membrane</location>
    </subcellularLocation>
</comment>
<dbReference type="RefSeq" id="WP_184037599.1">
    <property type="nucleotide sequence ID" value="NZ_JACHHY010000008.1"/>
</dbReference>
<dbReference type="Pfam" id="PF05433">
    <property type="entry name" value="Rick_17kDa_Anti"/>
    <property type="match status" value="1"/>
</dbReference>
<keyword evidence="6" id="KW-1185">Reference proteome</keyword>
<dbReference type="PANTHER" id="PTHR35603">
    <property type="match status" value="1"/>
</dbReference>
<name>A0A840MGN6_9PROT</name>
<evidence type="ECO:0000313" key="5">
    <source>
        <dbReference type="EMBL" id="MBB5018394.1"/>
    </source>
</evidence>
<evidence type="ECO:0000256" key="2">
    <source>
        <dbReference type="ARBA" id="ARBA00023136"/>
    </source>
</evidence>
<reference evidence="5 6" key="1">
    <citation type="submission" date="2020-08" db="EMBL/GenBank/DDBJ databases">
        <title>Genomic Encyclopedia of Type Strains, Phase IV (KMG-IV): sequencing the most valuable type-strain genomes for metagenomic binning, comparative biology and taxonomic classification.</title>
        <authorList>
            <person name="Goeker M."/>
        </authorList>
    </citation>
    <scope>NUCLEOTIDE SEQUENCE [LARGE SCALE GENOMIC DNA]</scope>
    <source>
        <strain evidence="5 6">DSM 27165</strain>
    </source>
</reference>
<dbReference type="AlphaFoldDB" id="A0A840MGN6"/>
<dbReference type="InterPro" id="IPR008816">
    <property type="entry name" value="Gly_zipper_2TM_dom"/>
</dbReference>
<evidence type="ECO:0000256" key="3">
    <source>
        <dbReference type="SAM" id="SignalP"/>
    </source>
</evidence>
<feature type="domain" description="Glycine zipper 2TM" evidence="4">
    <location>
        <begin position="70"/>
        <end position="110"/>
    </location>
</feature>
<feature type="signal peptide" evidence="3">
    <location>
        <begin position="1"/>
        <end position="21"/>
    </location>
</feature>
<feature type="chain" id="PRO_5032934452" evidence="3">
    <location>
        <begin position="22"/>
        <end position="178"/>
    </location>
</feature>
<organism evidence="5 6">
    <name type="scientific">Chitinivorax tropicus</name>
    <dbReference type="NCBI Taxonomy" id="714531"/>
    <lineage>
        <taxon>Bacteria</taxon>
        <taxon>Pseudomonadati</taxon>
        <taxon>Pseudomonadota</taxon>
        <taxon>Betaproteobacteria</taxon>
        <taxon>Chitinivorax</taxon>
    </lineage>
</organism>
<keyword evidence="3" id="KW-0732">Signal</keyword>
<comment type="caution">
    <text evidence="5">The sequence shown here is derived from an EMBL/GenBank/DDBJ whole genome shotgun (WGS) entry which is preliminary data.</text>
</comment>
<dbReference type="PANTHER" id="PTHR35603:SF2">
    <property type="entry name" value="OUTER MEMBRANE LIPOPROTEIN"/>
    <property type="match status" value="1"/>
</dbReference>
<accession>A0A840MGN6</accession>
<evidence type="ECO:0000256" key="1">
    <source>
        <dbReference type="ARBA" id="ARBA00004370"/>
    </source>
</evidence>
<dbReference type="InterPro" id="IPR051407">
    <property type="entry name" value="Bact_OM_lipoprot/Surf_antigen"/>
</dbReference>
<keyword evidence="2" id="KW-0472">Membrane</keyword>
<evidence type="ECO:0000259" key="4">
    <source>
        <dbReference type="Pfam" id="PF05433"/>
    </source>
</evidence>
<evidence type="ECO:0000313" key="6">
    <source>
        <dbReference type="Proteomes" id="UP000575898"/>
    </source>
</evidence>
<dbReference type="GO" id="GO:0019867">
    <property type="term" value="C:outer membrane"/>
    <property type="evidence" value="ECO:0007669"/>
    <property type="project" value="InterPro"/>
</dbReference>
<proteinExistence type="predicted"/>
<dbReference type="EMBL" id="JACHHY010000008">
    <property type="protein sequence ID" value="MBB5018394.1"/>
    <property type="molecule type" value="Genomic_DNA"/>
</dbReference>
<dbReference type="Proteomes" id="UP000575898">
    <property type="component" value="Unassembled WGS sequence"/>
</dbReference>
<sequence>MNTLKLTALLMAGLVAAPSFAEPFTDYARVRSAVPEYERVNRPRQDCSTEYLYDGGGRRATSVREDRSYGGAVIGGIAGGVLGNQVGKGHGREAATAAGAVIGALIGDRMDNNGDRIVEQNYRDEPREVRRCRTIDNYESRITGYRVTYEYAGQRYTTIMPNDPGNRMRVRVSVDPAE</sequence>